<protein>
    <recommendedName>
        <fullName evidence="3">Metal-binding protein</fullName>
    </recommendedName>
</protein>
<dbReference type="Proteomes" id="UP000234545">
    <property type="component" value="Unassembled WGS sequence"/>
</dbReference>
<evidence type="ECO:0008006" key="3">
    <source>
        <dbReference type="Google" id="ProtNLM"/>
    </source>
</evidence>
<dbReference type="InterPro" id="IPR003772">
    <property type="entry name" value="YceD"/>
</dbReference>
<dbReference type="OrthoDB" id="9790372at2"/>
<reference evidence="1 2" key="1">
    <citation type="submission" date="2017-12" db="EMBL/GenBank/DDBJ databases">
        <title>Phylogenetic diversity of female urinary microbiome.</title>
        <authorList>
            <person name="Thomas-White K."/>
            <person name="Wolfe A.J."/>
        </authorList>
    </citation>
    <scope>NUCLEOTIDE SEQUENCE [LARGE SCALE GENOMIC DNA]</scope>
    <source>
        <strain evidence="1 2">UMB0250</strain>
    </source>
</reference>
<proteinExistence type="predicted"/>
<comment type="caution">
    <text evidence="1">The sequence shown here is derived from an EMBL/GenBank/DDBJ whole genome shotgun (WGS) entry which is preliminary data.</text>
</comment>
<dbReference type="RefSeq" id="WP_101627277.1">
    <property type="nucleotide sequence ID" value="NZ_PKKJ01000001.1"/>
</dbReference>
<gene>
    <name evidence="1" type="ORF">CYJ25_00470</name>
</gene>
<dbReference type="AlphaFoldDB" id="A0A2I1I6K3"/>
<organism evidence="1 2">
    <name type="scientific">Schaalia turicensis</name>
    <dbReference type="NCBI Taxonomy" id="131111"/>
    <lineage>
        <taxon>Bacteria</taxon>
        <taxon>Bacillati</taxon>
        <taxon>Actinomycetota</taxon>
        <taxon>Actinomycetes</taxon>
        <taxon>Actinomycetales</taxon>
        <taxon>Actinomycetaceae</taxon>
        <taxon>Schaalia</taxon>
    </lineage>
</organism>
<evidence type="ECO:0000313" key="1">
    <source>
        <dbReference type="EMBL" id="PKY66758.1"/>
    </source>
</evidence>
<name>A0A2I1I6K3_9ACTO</name>
<evidence type="ECO:0000313" key="2">
    <source>
        <dbReference type="Proteomes" id="UP000234545"/>
    </source>
</evidence>
<sequence length="182" mass="20113">MSDSPLVISLVTLSRQIGSFRHEDLHWVAPDDLRTPSMGVEPGTPLDFGVDLTSVDDGVLVRLTTSVDLVGDCVRCLDPVSVHHDIDTSDVFFETAPVATEEDDEADDVRLIGQRDTIDLEPMIRDSIVTLVDDRPLCRPDCGGLCDVCGQKWDELPEDHEHFQVDPRLASLACFLDQAKDN</sequence>
<dbReference type="EMBL" id="PKKJ01000001">
    <property type="protein sequence ID" value="PKY66758.1"/>
    <property type="molecule type" value="Genomic_DNA"/>
</dbReference>
<accession>A0A2I1I6K3</accession>
<dbReference type="Pfam" id="PF02620">
    <property type="entry name" value="YceD"/>
    <property type="match status" value="1"/>
</dbReference>